<reference evidence="1 2" key="1">
    <citation type="submission" date="2014-06" db="EMBL/GenBank/DDBJ databases">
        <title>Evolutionary Origins and Diversification of the Mycorrhizal Mutualists.</title>
        <authorList>
            <consortium name="DOE Joint Genome Institute"/>
            <consortium name="Mycorrhizal Genomics Consortium"/>
            <person name="Kohler A."/>
            <person name="Kuo A."/>
            <person name="Nagy L.G."/>
            <person name="Floudas D."/>
            <person name="Copeland A."/>
            <person name="Barry K.W."/>
            <person name="Cichocki N."/>
            <person name="Veneault-Fourrey C."/>
            <person name="LaButti K."/>
            <person name="Lindquist E.A."/>
            <person name="Lipzen A."/>
            <person name="Lundell T."/>
            <person name="Morin E."/>
            <person name="Murat C."/>
            <person name="Riley R."/>
            <person name="Ohm R."/>
            <person name="Sun H."/>
            <person name="Tunlid A."/>
            <person name="Henrissat B."/>
            <person name="Grigoriev I.V."/>
            <person name="Hibbett D.S."/>
            <person name="Martin F."/>
        </authorList>
    </citation>
    <scope>NUCLEOTIDE SEQUENCE [LARGE SCALE GENOMIC DNA]</scope>
    <source>
        <strain evidence="1 2">FD-325 SS-3</strain>
    </source>
</reference>
<proteinExistence type="predicted"/>
<dbReference type="AlphaFoldDB" id="A0A0C9SVH1"/>
<accession>A0A0C9SVH1</accession>
<name>A0A0C9SVH1_PLICR</name>
<gene>
    <name evidence="1" type="ORF">PLICRDRAFT_180806</name>
</gene>
<organism evidence="1 2">
    <name type="scientific">Plicaturopsis crispa FD-325 SS-3</name>
    <dbReference type="NCBI Taxonomy" id="944288"/>
    <lineage>
        <taxon>Eukaryota</taxon>
        <taxon>Fungi</taxon>
        <taxon>Dikarya</taxon>
        <taxon>Basidiomycota</taxon>
        <taxon>Agaricomycotina</taxon>
        <taxon>Agaricomycetes</taxon>
        <taxon>Agaricomycetidae</taxon>
        <taxon>Amylocorticiales</taxon>
        <taxon>Amylocorticiaceae</taxon>
        <taxon>Plicatura</taxon>
        <taxon>Plicaturopsis crispa</taxon>
    </lineage>
</organism>
<evidence type="ECO:0000313" key="2">
    <source>
        <dbReference type="Proteomes" id="UP000053263"/>
    </source>
</evidence>
<dbReference type="EMBL" id="KN832587">
    <property type="protein sequence ID" value="KII83040.1"/>
    <property type="molecule type" value="Genomic_DNA"/>
</dbReference>
<sequence length="184" mass="20203">MPKSRKPSEAAMGISKAKLKVRRQAQGAGQAEMPKSSSFFAMGLQHEVNPDRCAECVGRRAAEARVRGVMVIPNDAVLEVLEKYGKNGDDVPHEEVIELLKSKLVARIVSVGSATLADAVPDRSSETYTKPLDKAKHPRLRLHSAGACVPKGDLDDVTVPHDVDYFDWQDHGVVFEDMWHHVPA</sequence>
<evidence type="ECO:0000313" key="1">
    <source>
        <dbReference type="EMBL" id="KII83040.1"/>
    </source>
</evidence>
<protein>
    <submittedName>
        <fullName evidence="1">Uncharacterized protein</fullName>
    </submittedName>
</protein>
<dbReference type="HOGENOM" id="CLU_126138_0_0_1"/>
<dbReference type="Proteomes" id="UP000053263">
    <property type="component" value="Unassembled WGS sequence"/>
</dbReference>
<keyword evidence="2" id="KW-1185">Reference proteome</keyword>